<proteinExistence type="predicted"/>
<dbReference type="RefSeq" id="WP_173175382.1">
    <property type="nucleotide sequence ID" value="NZ_AP023189.1"/>
</dbReference>
<feature type="transmembrane region" description="Helical" evidence="1">
    <location>
        <begin position="26"/>
        <end position="47"/>
    </location>
</feature>
<evidence type="ECO:0000256" key="1">
    <source>
        <dbReference type="SAM" id="Phobius"/>
    </source>
</evidence>
<keyword evidence="1" id="KW-1133">Transmembrane helix</keyword>
<feature type="transmembrane region" description="Helical" evidence="1">
    <location>
        <begin position="110"/>
        <end position="130"/>
    </location>
</feature>
<sequence length="136" mass="15026">MDNPFQPPAADAVTDRTDDKPGVTSIALRLAILAFCSAQFLALLWNRGVVWEAMRTGEISILAGAASVLFALLLMLAGVLLFFSRKSALWLLLAYLPYQLYWLVSAQERGMLLLCLLSLGCLTGCLVYCWRLRRAA</sequence>
<name>A0A6J4E4Y1_9PSED</name>
<dbReference type="KEGG" id="ptw:TUM18999_31180"/>
<dbReference type="Proteomes" id="UP000509383">
    <property type="component" value="Chromosome"/>
</dbReference>
<reference evidence="2 4" key="1">
    <citation type="submission" date="2020-05" db="EMBL/GenBank/DDBJ databases">
        <title>Characterization of novel class B3 metallo-beta-lactamase from novel Pseudomonas species.</title>
        <authorList>
            <person name="Yamada K."/>
            <person name="Aoki K."/>
            <person name="Ishii Y."/>
        </authorList>
    </citation>
    <scope>NUCLEOTIDE SEQUENCE [LARGE SCALE GENOMIC DNA]</scope>
    <source>
        <strain evidence="2 4">TUM18999</strain>
        <strain evidence="3 5">TUM20286</strain>
    </source>
</reference>
<feature type="transmembrane region" description="Helical" evidence="1">
    <location>
        <begin position="59"/>
        <end position="83"/>
    </location>
</feature>
<keyword evidence="1" id="KW-0472">Membrane</keyword>
<keyword evidence="1" id="KW-0812">Transmembrane</keyword>
<dbReference type="Proteomes" id="UP001054892">
    <property type="component" value="Unassembled WGS sequence"/>
</dbReference>
<dbReference type="EMBL" id="AP023189">
    <property type="protein sequence ID" value="BCG24927.1"/>
    <property type="molecule type" value="Genomic_DNA"/>
</dbReference>
<dbReference type="AlphaFoldDB" id="A0A6J4E4Y1"/>
<organism evidence="2 4">
    <name type="scientific">Pseudomonas tohonis</name>
    <dbReference type="NCBI Taxonomy" id="2725477"/>
    <lineage>
        <taxon>Bacteria</taxon>
        <taxon>Pseudomonadati</taxon>
        <taxon>Pseudomonadota</taxon>
        <taxon>Gammaproteobacteria</taxon>
        <taxon>Pseudomonadales</taxon>
        <taxon>Pseudomonadaceae</taxon>
        <taxon>Pseudomonas</taxon>
    </lineage>
</organism>
<protein>
    <submittedName>
        <fullName evidence="2">Uncharacterized protein</fullName>
    </submittedName>
</protein>
<evidence type="ECO:0000313" key="2">
    <source>
        <dbReference type="EMBL" id="BCG24927.1"/>
    </source>
</evidence>
<dbReference type="EMBL" id="BQKM01000008">
    <property type="protein sequence ID" value="GJN53832.1"/>
    <property type="molecule type" value="Genomic_DNA"/>
</dbReference>
<keyword evidence="5" id="KW-1185">Reference proteome</keyword>
<evidence type="ECO:0000313" key="3">
    <source>
        <dbReference type="EMBL" id="GJN53832.1"/>
    </source>
</evidence>
<evidence type="ECO:0000313" key="5">
    <source>
        <dbReference type="Proteomes" id="UP001054892"/>
    </source>
</evidence>
<gene>
    <name evidence="2" type="ORF">TUM18999_31180</name>
    <name evidence="3" type="ORF">TUM20286_35840</name>
</gene>
<accession>A0A6J4E4Y1</accession>
<evidence type="ECO:0000313" key="4">
    <source>
        <dbReference type="Proteomes" id="UP000509383"/>
    </source>
</evidence>